<evidence type="ECO:0008006" key="4">
    <source>
        <dbReference type="Google" id="ProtNLM"/>
    </source>
</evidence>
<feature type="region of interest" description="Disordered" evidence="1">
    <location>
        <begin position="1"/>
        <end position="24"/>
    </location>
</feature>
<dbReference type="EMBL" id="JAHCVJ010000010">
    <property type="protein sequence ID" value="MBT0666280.1"/>
    <property type="molecule type" value="Genomic_DNA"/>
</dbReference>
<organism evidence="2 3">
    <name type="scientific">Geoanaerobacter pelophilus</name>
    <dbReference type="NCBI Taxonomy" id="60036"/>
    <lineage>
        <taxon>Bacteria</taxon>
        <taxon>Pseudomonadati</taxon>
        <taxon>Thermodesulfobacteriota</taxon>
        <taxon>Desulfuromonadia</taxon>
        <taxon>Geobacterales</taxon>
        <taxon>Geobacteraceae</taxon>
        <taxon>Geoanaerobacter</taxon>
    </lineage>
</organism>
<gene>
    <name evidence="2" type="ORF">KI809_18370</name>
</gene>
<proteinExistence type="predicted"/>
<reference evidence="2 3" key="1">
    <citation type="submission" date="2021-05" db="EMBL/GenBank/DDBJ databases">
        <title>The draft genome of Geobacter pelophilus DSM 12255.</title>
        <authorList>
            <person name="Xu Z."/>
            <person name="Masuda Y."/>
            <person name="Itoh H."/>
            <person name="Senoo K."/>
        </authorList>
    </citation>
    <scope>NUCLEOTIDE SEQUENCE [LARGE SCALE GENOMIC DNA]</scope>
    <source>
        <strain evidence="2 3">DSM 12255</strain>
    </source>
</reference>
<dbReference type="RefSeq" id="WP_214173054.1">
    <property type="nucleotide sequence ID" value="NZ_JAHCVJ010000010.1"/>
</dbReference>
<accession>A0AAW4LCJ1</accession>
<dbReference type="Proteomes" id="UP000811899">
    <property type="component" value="Unassembled WGS sequence"/>
</dbReference>
<sequence length="127" mass="14290">MDTTKKRTQGAARAARHRSKSVTVTLSKEAGEKLLELADSHGIEVNAKHDGTRRAAVIELLIEQGLPTPLPELVRTMEQEQRGDRQRARNAYLALLQKELKAKDWAFQQEQKEQANSRKNQLPVGLP</sequence>
<comment type="caution">
    <text evidence="2">The sequence shown here is derived from an EMBL/GenBank/DDBJ whole genome shotgun (WGS) entry which is preliminary data.</text>
</comment>
<evidence type="ECO:0000256" key="1">
    <source>
        <dbReference type="SAM" id="MobiDB-lite"/>
    </source>
</evidence>
<evidence type="ECO:0000313" key="3">
    <source>
        <dbReference type="Proteomes" id="UP000811899"/>
    </source>
</evidence>
<name>A0AAW4LCJ1_9BACT</name>
<protein>
    <recommendedName>
        <fullName evidence="4">Ribbon-helix-helix protein, copG family</fullName>
    </recommendedName>
</protein>
<evidence type="ECO:0000313" key="2">
    <source>
        <dbReference type="EMBL" id="MBT0666280.1"/>
    </source>
</evidence>
<keyword evidence="3" id="KW-1185">Reference proteome</keyword>
<dbReference type="AlphaFoldDB" id="A0AAW4LCJ1"/>